<keyword evidence="6 17" id="KW-0812">Transmembrane</keyword>
<evidence type="ECO:0000256" key="16">
    <source>
        <dbReference type="SAM" id="MobiDB-lite"/>
    </source>
</evidence>
<dbReference type="Pfam" id="PF09799">
    <property type="entry name" value="Transmemb_17"/>
    <property type="match status" value="1"/>
</dbReference>
<dbReference type="OrthoDB" id="193931at2759"/>
<evidence type="ECO:0000256" key="10">
    <source>
        <dbReference type="ARBA" id="ARBA00022842"/>
    </source>
</evidence>
<feature type="compositionally biased region" description="Low complexity" evidence="16">
    <location>
        <begin position="796"/>
        <end position="819"/>
    </location>
</feature>
<dbReference type="Gene3D" id="3.30.200.20">
    <property type="entry name" value="Phosphorylase Kinase, domain 1"/>
    <property type="match status" value="1"/>
</dbReference>
<feature type="transmembrane region" description="Helical" evidence="17">
    <location>
        <begin position="1226"/>
        <end position="1246"/>
    </location>
</feature>
<feature type="domain" description="Protein kinase" evidence="18">
    <location>
        <begin position="40"/>
        <end position="294"/>
    </location>
</feature>
<dbReference type="InterPro" id="IPR051138">
    <property type="entry name" value="PIM_Ser/Thr_kinase"/>
</dbReference>
<feature type="compositionally biased region" description="Low complexity" evidence="16">
    <location>
        <begin position="1055"/>
        <end position="1105"/>
    </location>
</feature>
<comment type="catalytic activity">
    <reaction evidence="13">
        <text>L-threonyl-[protein] + ATP = O-phospho-L-threonyl-[protein] + ADP + H(+)</text>
        <dbReference type="Rhea" id="RHEA:46608"/>
        <dbReference type="Rhea" id="RHEA-COMP:11060"/>
        <dbReference type="Rhea" id="RHEA-COMP:11605"/>
        <dbReference type="ChEBI" id="CHEBI:15378"/>
        <dbReference type="ChEBI" id="CHEBI:30013"/>
        <dbReference type="ChEBI" id="CHEBI:30616"/>
        <dbReference type="ChEBI" id="CHEBI:61977"/>
        <dbReference type="ChEBI" id="CHEBI:456216"/>
        <dbReference type="EC" id="2.7.11.1"/>
    </reaction>
</comment>
<comment type="caution">
    <text evidence="19">The sequence shown here is derived from an EMBL/GenBank/DDBJ whole genome shotgun (WGS) entry which is preliminary data.</text>
</comment>
<feature type="compositionally biased region" description="Polar residues" evidence="16">
    <location>
        <begin position="781"/>
        <end position="795"/>
    </location>
</feature>
<feature type="compositionally biased region" description="Low complexity" evidence="16">
    <location>
        <begin position="937"/>
        <end position="1031"/>
    </location>
</feature>
<feature type="transmembrane region" description="Helical" evidence="17">
    <location>
        <begin position="1191"/>
        <end position="1214"/>
    </location>
</feature>
<evidence type="ECO:0000256" key="7">
    <source>
        <dbReference type="ARBA" id="ARBA00022741"/>
    </source>
</evidence>
<evidence type="ECO:0000256" key="3">
    <source>
        <dbReference type="ARBA" id="ARBA00012513"/>
    </source>
</evidence>
<feature type="compositionally biased region" description="Polar residues" evidence="16">
    <location>
        <begin position="868"/>
        <end position="897"/>
    </location>
</feature>
<comment type="catalytic activity">
    <reaction evidence="14">
        <text>L-seryl-[protein] + ATP = O-phospho-L-seryl-[protein] + ADP + H(+)</text>
        <dbReference type="Rhea" id="RHEA:17989"/>
        <dbReference type="Rhea" id="RHEA-COMP:9863"/>
        <dbReference type="Rhea" id="RHEA-COMP:11604"/>
        <dbReference type="ChEBI" id="CHEBI:15378"/>
        <dbReference type="ChEBI" id="CHEBI:29999"/>
        <dbReference type="ChEBI" id="CHEBI:30616"/>
        <dbReference type="ChEBI" id="CHEBI:83421"/>
        <dbReference type="ChEBI" id="CHEBI:456216"/>
        <dbReference type="EC" id="2.7.11.1"/>
    </reaction>
</comment>
<feature type="region of interest" description="Disordered" evidence="16">
    <location>
        <begin position="576"/>
        <end position="1121"/>
    </location>
</feature>
<evidence type="ECO:0000256" key="15">
    <source>
        <dbReference type="PROSITE-ProRule" id="PRU10141"/>
    </source>
</evidence>
<dbReference type="PANTHER" id="PTHR22984">
    <property type="entry name" value="SERINE/THREONINE-PROTEIN KINASE PIM"/>
    <property type="match status" value="1"/>
</dbReference>
<keyword evidence="9 15" id="KW-0067">ATP-binding</keyword>
<feature type="compositionally biased region" description="Gly residues" evidence="16">
    <location>
        <begin position="841"/>
        <end position="866"/>
    </location>
</feature>
<feature type="compositionally biased region" description="Polar residues" evidence="16">
    <location>
        <begin position="1032"/>
        <end position="1054"/>
    </location>
</feature>
<feature type="compositionally biased region" description="Low complexity" evidence="16">
    <location>
        <begin position="642"/>
        <end position="684"/>
    </location>
</feature>
<accession>A0A8S1GXE0</accession>
<feature type="binding site" evidence="15">
    <location>
        <position position="69"/>
    </location>
    <ligand>
        <name>ATP</name>
        <dbReference type="ChEBI" id="CHEBI:30616"/>
    </ligand>
</feature>
<feature type="compositionally biased region" description="Polar residues" evidence="16">
    <location>
        <begin position="685"/>
        <end position="698"/>
    </location>
</feature>
<dbReference type="GO" id="GO:0004674">
    <property type="term" value="F:protein serine/threonine kinase activity"/>
    <property type="evidence" value="ECO:0007669"/>
    <property type="project" value="UniProtKB-KW"/>
</dbReference>
<gene>
    <name evidence="19" type="ORF">CAUJ_LOCUS4465</name>
</gene>
<feature type="compositionally biased region" description="Polar residues" evidence="16">
    <location>
        <begin position="614"/>
        <end position="628"/>
    </location>
</feature>
<comment type="subcellular location">
    <subcellularLocation>
        <location evidence="2">Membrane</location>
        <topology evidence="2">Multi-pass membrane protein</topology>
    </subcellularLocation>
</comment>
<proteinExistence type="predicted"/>
<dbReference type="CDD" id="cd14005">
    <property type="entry name" value="STKc_PIM"/>
    <property type="match status" value="1"/>
</dbReference>
<evidence type="ECO:0000259" key="18">
    <source>
        <dbReference type="PROSITE" id="PS50011"/>
    </source>
</evidence>
<evidence type="ECO:0000256" key="8">
    <source>
        <dbReference type="ARBA" id="ARBA00022777"/>
    </source>
</evidence>
<evidence type="ECO:0000313" key="19">
    <source>
        <dbReference type="EMBL" id="CAD6188546.1"/>
    </source>
</evidence>
<dbReference type="InterPro" id="IPR019184">
    <property type="entry name" value="Uncharacterised_TM-17"/>
</dbReference>
<evidence type="ECO:0000256" key="2">
    <source>
        <dbReference type="ARBA" id="ARBA00004141"/>
    </source>
</evidence>
<dbReference type="PROSITE" id="PS00108">
    <property type="entry name" value="PROTEIN_KINASE_ST"/>
    <property type="match status" value="1"/>
</dbReference>
<keyword evidence="12 17" id="KW-0472">Membrane</keyword>
<keyword evidence="20" id="KW-1185">Reference proteome</keyword>
<feature type="compositionally biased region" description="Polar residues" evidence="16">
    <location>
        <begin position="1107"/>
        <end position="1121"/>
    </location>
</feature>
<evidence type="ECO:0000256" key="5">
    <source>
        <dbReference type="ARBA" id="ARBA00022679"/>
    </source>
</evidence>
<dbReference type="InterPro" id="IPR017441">
    <property type="entry name" value="Protein_kinase_ATP_BS"/>
</dbReference>
<dbReference type="FunFam" id="3.30.200.20:FF:000547">
    <property type="entry name" value="Serine/threonine-protein kinase prk-2"/>
    <property type="match status" value="1"/>
</dbReference>
<feature type="compositionally biased region" description="Low complexity" evidence="16">
    <location>
        <begin position="829"/>
        <end position="840"/>
    </location>
</feature>
<feature type="region of interest" description="Disordered" evidence="16">
    <location>
        <begin position="319"/>
        <end position="375"/>
    </location>
</feature>
<dbReference type="EMBL" id="CAJGYM010000008">
    <property type="protein sequence ID" value="CAD6188546.1"/>
    <property type="molecule type" value="Genomic_DNA"/>
</dbReference>
<dbReference type="InterPro" id="IPR000719">
    <property type="entry name" value="Prot_kinase_dom"/>
</dbReference>
<dbReference type="GO" id="GO:0005524">
    <property type="term" value="F:ATP binding"/>
    <property type="evidence" value="ECO:0007669"/>
    <property type="project" value="UniProtKB-UniRule"/>
</dbReference>
<dbReference type="Gene3D" id="1.10.510.10">
    <property type="entry name" value="Transferase(Phosphotransferase) domain 1"/>
    <property type="match status" value="1"/>
</dbReference>
<dbReference type="EC" id="2.7.11.1" evidence="3"/>
<sequence>MTLPILAKKVKKLASSQLFNLKLLLNGESSRGFSKFKKTYKLKGELGRGGFGIVYRAVRVADDVPVAVKFIDRMSVKEWGRVNGEQVPMEICMLMRCSKVRGVIRLLDWYSIPEGFLIVMERPYPCVDMFDFVKGQQKLDEETARFLFRQITHTIQECSQNRVLHRDIKDENVVIDLVTGETRLIDFGASTILKKSHYSDFQGTRLYCPPEWFLHSLYLGREAAVWSLGVLLYNALNGRLPFRNEKDICTAHLLGPLPFYVSVSAEAKDLISKCLAFDPFARCSLDAILNHPWLRKPTSDWTTLTAKVSAGVAAKDAAVETSTSAPSDEAGSSEVLEEVGEEEKEDFVSAESEGESGVGSLASTTKHSQHEAMPIGPVRVSKTSLLVPPSSMELKAVVQQAKTKSSSQCNGVTSALRPHHRRPAQAPNFTVLTALRRAMSRERQKRAGDDRAADKSSGAADQWSDMRLLLRLLLVAAAVAAAAEPPINATVQVNQTQAPEVVVPKIARDQGSLLITTFPAVTKIRPKKKNSRLNNREEPNVEKSRGLSAFEEKKIATGSSYSLYLSKPHTAITGDPYANGYRGKPDSQIGQNGANMGGITRSGNSKRTFGSYGSVDSQKGQASMNRATGSSYGNSDGGYGSYEGNHAQNWNNGNNNNNYNGYSSNNENNNQNYNNGNGYGDQNGWTSPNSNSGGDWNNQGYGGSSGDEYGSQQGKSSSYGDYGNAGTSGNFGSGQSNTGGGYGDSNGGYGSSSGNEYESNQRGNGGYSSGYGTSEDGYSNAGGNTQGGQNWWPETSNSNDNNENSNQNYAGSNQGYGQNSYGGQGEGSNYGQQPSSSNYGGSYGDGSSGSNYGGSNAGYGQSGPYGGSDSNQGQSTTNQENGGWGQTNSNYGSNNDNSPQGGWGQSSSQPDWGSSSQYGNSQQPYGQTQNGYGSDTDGGQQNGWGSSSQYGNSQQPYGQGQNQNNYGSDNDNSQQGGWGQASSSSQYGSQQPYGQTSSQPDWGSSSTSSQYGSQQPYGQTQNQNNYGTNENDNSQWGQSNSNYGSNTNDNSQQAGSGSSPDWGSSSQYGSSNQQGQNGWTNNNYNTDYGNQPSGSSYGTSDYGGYQPDSSQSYGAQNSGYGDQNGYYGSGPVANTGFNVAPQPSYVSGPNYGVDMSLEYGGGGGYGSNKGKKSKVSLALTGDHEEYEKLSLIYRVILFAASIVHFSAEIIRLVLAFYGNLFEKMSALSGFLITSAVIQLPITIFLLVNTAFRQLPIEIVLFTLIIGFNVFQIVTGTMTIKRIADHQMKAFAKLIASQTQLTAPTESNVQ</sequence>
<evidence type="ECO:0000256" key="4">
    <source>
        <dbReference type="ARBA" id="ARBA00022527"/>
    </source>
</evidence>
<keyword evidence="4" id="KW-0723">Serine/threonine-protein kinase</keyword>
<evidence type="ECO:0000256" key="12">
    <source>
        <dbReference type="ARBA" id="ARBA00023136"/>
    </source>
</evidence>
<feature type="region of interest" description="Disordered" evidence="16">
    <location>
        <begin position="440"/>
        <end position="460"/>
    </location>
</feature>
<keyword evidence="7 15" id="KW-0547">Nucleotide-binding</keyword>
<dbReference type="SUPFAM" id="SSF56112">
    <property type="entry name" value="Protein kinase-like (PK-like)"/>
    <property type="match status" value="1"/>
</dbReference>
<evidence type="ECO:0000256" key="9">
    <source>
        <dbReference type="ARBA" id="ARBA00022840"/>
    </source>
</evidence>
<feature type="compositionally biased region" description="Basic and acidic residues" evidence="16">
    <location>
        <begin position="440"/>
        <end position="454"/>
    </location>
</feature>
<protein>
    <recommendedName>
        <fullName evidence="3">non-specific serine/threonine protein kinase</fullName>
        <ecNumber evidence="3">2.7.11.1</ecNumber>
    </recommendedName>
</protein>
<dbReference type="Pfam" id="PF00069">
    <property type="entry name" value="Pkinase"/>
    <property type="match status" value="1"/>
</dbReference>
<keyword evidence="8" id="KW-0418">Kinase</keyword>
<dbReference type="InterPro" id="IPR008271">
    <property type="entry name" value="Ser/Thr_kinase_AS"/>
</dbReference>
<name>A0A8S1GXE0_9PELO</name>
<feature type="compositionally biased region" description="Gly residues" evidence="16">
    <location>
        <begin position="729"/>
        <end position="751"/>
    </location>
</feature>
<evidence type="ECO:0000256" key="1">
    <source>
        <dbReference type="ARBA" id="ARBA00001946"/>
    </source>
</evidence>
<dbReference type="GO" id="GO:0005737">
    <property type="term" value="C:cytoplasm"/>
    <property type="evidence" value="ECO:0007669"/>
    <property type="project" value="TreeGrafter"/>
</dbReference>
<feature type="compositionally biased region" description="Low complexity" evidence="16">
    <location>
        <begin position="706"/>
        <end position="728"/>
    </location>
</feature>
<evidence type="ECO:0000313" key="20">
    <source>
        <dbReference type="Proteomes" id="UP000835052"/>
    </source>
</evidence>
<feature type="compositionally biased region" description="Acidic residues" evidence="16">
    <location>
        <begin position="335"/>
        <end position="345"/>
    </location>
</feature>
<keyword evidence="11 17" id="KW-1133">Transmembrane helix</keyword>
<dbReference type="SMART" id="SM00220">
    <property type="entry name" value="S_TKc"/>
    <property type="match status" value="1"/>
</dbReference>
<evidence type="ECO:0000256" key="6">
    <source>
        <dbReference type="ARBA" id="ARBA00022692"/>
    </source>
</evidence>
<evidence type="ECO:0000256" key="14">
    <source>
        <dbReference type="ARBA" id="ARBA00048679"/>
    </source>
</evidence>
<dbReference type="InterPro" id="IPR011009">
    <property type="entry name" value="Kinase-like_dom_sf"/>
</dbReference>
<feature type="transmembrane region" description="Helical" evidence="17">
    <location>
        <begin position="1258"/>
        <end position="1279"/>
    </location>
</feature>
<evidence type="ECO:0000256" key="17">
    <source>
        <dbReference type="SAM" id="Phobius"/>
    </source>
</evidence>
<feature type="compositionally biased region" description="Low complexity" evidence="16">
    <location>
        <begin position="905"/>
        <end position="917"/>
    </location>
</feature>
<reference evidence="19" key="1">
    <citation type="submission" date="2020-10" db="EMBL/GenBank/DDBJ databases">
        <authorList>
            <person name="Kikuchi T."/>
        </authorList>
    </citation>
    <scope>NUCLEOTIDE SEQUENCE</scope>
    <source>
        <strain evidence="19">NKZ352</strain>
    </source>
</reference>
<dbReference type="PANTHER" id="PTHR22984:SF29">
    <property type="entry name" value="SERINE_THREONINE-PROTEIN KINASE PIM-1"/>
    <property type="match status" value="1"/>
</dbReference>
<dbReference type="GO" id="GO:0016020">
    <property type="term" value="C:membrane"/>
    <property type="evidence" value="ECO:0007669"/>
    <property type="project" value="UniProtKB-SubCell"/>
</dbReference>
<feature type="compositionally biased region" description="Polar residues" evidence="16">
    <location>
        <begin position="918"/>
        <end position="933"/>
    </location>
</feature>
<evidence type="ECO:0000256" key="11">
    <source>
        <dbReference type="ARBA" id="ARBA00022989"/>
    </source>
</evidence>
<dbReference type="PROSITE" id="PS50011">
    <property type="entry name" value="PROTEIN_KINASE_DOM"/>
    <property type="match status" value="1"/>
</dbReference>
<dbReference type="FunFam" id="1.10.510.10:FF:000708">
    <property type="entry name" value="serine/threonine-protein kinase par-1-like"/>
    <property type="match status" value="1"/>
</dbReference>
<keyword evidence="5" id="KW-0808">Transferase</keyword>
<organism evidence="19 20">
    <name type="scientific">Caenorhabditis auriculariae</name>
    <dbReference type="NCBI Taxonomy" id="2777116"/>
    <lineage>
        <taxon>Eukaryota</taxon>
        <taxon>Metazoa</taxon>
        <taxon>Ecdysozoa</taxon>
        <taxon>Nematoda</taxon>
        <taxon>Chromadorea</taxon>
        <taxon>Rhabditida</taxon>
        <taxon>Rhabditina</taxon>
        <taxon>Rhabditomorpha</taxon>
        <taxon>Rhabditoidea</taxon>
        <taxon>Rhabditidae</taxon>
        <taxon>Peloderinae</taxon>
        <taxon>Caenorhabditis</taxon>
    </lineage>
</organism>
<feature type="compositionally biased region" description="Low complexity" evidence="16">
    <location>
        <begin position="770"/>
        <end position="779"/>
    </location>
</feature>
<keyword evidence="10" id="KW-0460">Magnesium</keyword>
<comment type="cofactor">
    <cofactor evidence="1">
        <name>Mg(2+)</name>
        <dbReference type="ChEBI" id="CHEBI:18420"/>
    </cofactor>
</comment>
<evidence type="ECO:0000256" key="13">
    <source>
        <dbReference type="ARBA" id="ARBA00047899"/>
    </source>
</evidence>
<dbReference type="PROSITE" id="PS00107">
    <property type="entry name" value="PROTEIN_KINASE_ATP"/>
    <property type="match status" value="1"/>
</dbReference>
<dbReference type="Proteomes" id="UP000835052">
    <property type="component" value="Unassembled WGS sequence"/>
</dbReference>